<feature type="compositionally biased region" description="Low complexity" evidence="1">
    <location>
        <begin position="53"/>
        <end position="71"/>
    </location>
</feature>
<organism evidence="2 3">
    <name type="scientific">Paspalum notatum var. saurae</name>
    <dbReference type="NCBI Taxonomy" id="547442"/>
    <lineage>
        <taxon>Eukaryota</taxon>
        <taxon>Viridiplantae</taxon>
        <taxon>Streptophyta</taxon>
        <taxon>Embryophyta</taxon>
        <taxon>Tracheophyta</taxon>
        <taxon>Spermatophyta</taxon>
        <taxon>Magnoliopsida</taxon>
        <taxon>Liliopsida</taxon>
        <taxon>Poales</taxon>
        <taxon>Poaceae</taxon>
        <taxon>PACMAD clade</taxon>
        <taxon>Panicoideae</taxon>
        <taxon>Andropogonodae</taxon>
        <taxon>Paspaleae</taxon>
        <taxon>Paspalinae</taxon>
        <taxon>Paspalum</taxon>
    </lineage>
</organism>
<dbReference type="AlphaFoldDB" id="A0AAQ3X961"/>
<reference evidence="2 3" key="1">
    <citation type="submission" date="2024-02" db="EMBL/GenBank/DDBJ databases">
        <title>High-quality chromosome-scale genome assembly of Pensacola bahiagrass (Paspalum notatum Flugge var. saurae).</title>
        <authorList>
            <person name="Vega J.M."/>
            <person name="Podio M."/>
            <person name="Orjuela J."/>
            <person name="Siena L.A."/>
            <person name="Pessino S.C."/>
            <person name="Combes M.C."/>
            <person name="Mariac C."/>
            <person name="Albertini E."/>
            <person name="Pupilli F."/>
            <person name="Ortiz J.P.A."/>
            <person name="Leblanc O."/>
        </authorList>
    </citation>
    <scope>NUCLEOTIDE SEQUENCE [LARGE SCALE GENOMIC DNA]</scope>
    <source>
        <strain evidence="2">R1</strain>
        <tissue evidence="2">Leaf</tissue>
    </source>
</reference>
<proteinExistence type="predicted"/>
<feature type="region of interest" description="Disordered" evidence="1">
    <location>
        <begin position="1"/>
        <end position="71"/>
    </location>
</feature>
<accession>A0AAQ3X961</accession>
<evidence type="ECO:0000256" key="1">
    <source>
        <dbReference type="SAM" id="MobiDB-lite"/>
    </source>
</evidence>
<dbReference type="Proteomes" id="UP001341281">
    <property type="component" value="Chromosome 08"/>
</dbReference>
<name>A0AAQ3X961_PASNO</name>
<protein>
    <submittedName>
        <fullName evidence="2">Uncharacterized protein</fullName>
    </submittedName>
</protein>
<evidence type="ECO:0000313" key="3">
    <source>
        <dbReference type="Proteomes" id="UP001341281"/>
    </source>
</evidence>
<gene>
    <name evidence="2" type="ORF">U9M48_037329</name>
</gene>
<evidence type="ECO:0000313" key="2">
    <source>
        <dbReference type="EMBL" id="WVZ91116.1"/>
    </source>
</evidence>
<feature type="compositionally biased region" description="Gly residues" evidence="1">
    <location>
        <begin position="42"/>
        <end position="52"/>
    </location>
</feature>
<feature type="compositionally biased region" description="Low complexity" evidence="1">
    <location>
        <begin position="22"/>
        <end position="41"/>
    </location>
</feature>
<dbReference type="EMBL" id="CP144752">
    <property type="protein sequence ID" value="WVZ91116.1"/>
    <property type="molecule type" value="Genomic_DNA"/>
</dbReference>
<sequence length="71" mass="6351">MSSGGSPVAHASAFGPTGAHLGWPTAATAPGQGAAAAPRAWSGGGAPGGRHGCGAPSPSEAGAAAADDGAM</sequence>
<keyword evidence="3" id="KW-1185">Reference proteome</keyword>